<evidence type="ECO:0000256" key="5">
    <source>
        <dbReference type="ARBA" id="ARBA00023136"/>
    </source>
</evidence>
<gene>
    <name evidence="7" type="ORF">SAMN04487834_11192</name>
</gene>
<evidence type="ECO:0000256" key="1">
    <source>
        <dbReference type="ARBA" id="ARBA00004651"/>
    </source>
</evidence>
<dbReference type="STRING" id="322505.SAMN04487836_14020"/>
<dbReference type="Pfam" id="PF02361">
    <property type="entry name" value="CbiQ"/>
    <property type="match status" value="1"/>
</dbReference>
<evidence type="ECO:0000256" key="2">
    <source>
        <dbReference type="ARBA" id="ARBA00022475"/>
    </source>
</evidence>
<organism evidence="7 8">
    <name type="scientific">Sharpea azabuensis</name>
    <dbReference type="NCBI Taxonomy" id="322505"/>
    <lineage>
        <taxon>Bacteria</taxon>
        <taxon>Bacillati</taxon>
        <taxon>Bacillota</taxon>
        <taxon>Erysipelotrichia</taxon>
        <taxon>Erysipelotrichales</taxon>
        <taxon>Coprobacillaceae</taxon>
        <taxon>Sharpea</taxon>
    </lineage>
</organism>
<keyword evidence="8" id="KW-1185">Reference proteome</keyword>
<dbReference type="AlphaFoldDB" id="A0A1H6YDZ3"/>
<keyword evidence="4 6" id="KW-1133">Transmembrane helix</keyword>
<dbReference type="GO" id="GO:0006824">
    <property type="term" value="P:cobalt ion transport"/>
    <property type="evidence" value="ECO:0007669"/>
    <property type="project" value="InterPro"/>
</dbReference>
<proteinExistence type="predicted"/>
<feature type="transmembrane region" description="Helical" evidence="6">
    <location>
        <begin position="29"/>
        <end position="45"/>
    </location>
</feature>
<dbReference type="CDD" id="cd16914">
    <property type="entry name" value="EcfT"/>
    <property type="match status" value="1"/>
</dbReference>
<dbReference type="NCBIfam" id="TIGR02454">
    <property type="entry name" value="ECF_T_CbiQ"/>
    <property type="match status" value="1"/>
</dbReference>
<sequence length="256" mass="29341">MNKYAYSLFSFEHIEELTKKDTTIHHLQPIVKLFFTVFFIIFTLTSTSYALFSYLFLICLVILICFLAKIPVREMLKRTLIGLPFSFFLGLSNVILMPTPISFYNIPLTIGLLSMISIMLKTFLCLAIVFLFVATTPLEDIAGAFVMLHVPYFLVSIILVTYRYIYLLVEEAGKMHQAYILRHFKKDALEMKHMGSFLGLLFVRSLHHAHLVDDAMSLRGYDPGHYYGPHQSIHAEDVFLIVLMAGVMIILKVVLS</sequence>
<dbReference type="InterPro" id="IPR003339">
    <property type="entry name" value="ABC/ECF_trnsptr_transmembrane"/>
</dbReference>
<dbReference type="EMBL" id="FNYK01000119">
    <property type="protein sequence ID" value="SEJ34955.1"/>
    <property type="molecule type" value="Genomic_DNA"/>
</dbReference>
<feature type="transmembrane region" description="Helical" evidence="6">
    <location>
        <begin position="110"/>
        <end position="134"/>
    </location>
</feature>
<keyword evidence="3 6" id="KW-0812">Transmembrane</keyword>
<name>A0A1H6YDZ3_9FIRM</name>
<keyword evidence="5 6" id="KW-0472">Membrane</keyword>
<keyword evidence="2" id="KW-1003">Cell membrane</keyword>
<dbReference type="RefSeq" id="WP_074732904.1">
    <property type="nucleotide sequence ID" value="NZ_FNYK01000119.1"/>
</dbReference>
<dbReference type="Proteomes" id="UP000183028">
    <property type="component" value="Unassembled WGS sequence"/>
</dbReference>
<reference evidence="8" key="1">
    <citation type="submission" date="2016-10" db="EMBL/GenBank/DDBJ databases">
        <authorList>
            <person name="Varghese N."/>
        </authorList>
    </citation>
    <scope>NUCLEOTIDE SEQUENCE [LARGE SCALE GENOMIC DNA]</scope>
    <source>
        <strain evidence="8">DSM 20406</strain>
    </source>
</reference>
<dbReference type="OrthoDB" id="8585740at2"/>
<dbReference type="GO" id="GO:0043190">
    <property type="term" value="C:ATP-binding cassette (ABC) transporter complex"/>
    <property type="evidence" value="ECO:0007669"/>
    <property type="project" value="InterPro"/>
</dbReference>
<evidence type="ECO:0000256" key="3">
    <source>
        <dbReference type="ARBA" id="ARBA00022692"/>
    </source>
</evidence>
<evidence type="ECO:0000313" key="7">
    <source>
        <dbReference type="EMBL" id="SEJ34955.1"/>
    </source>
</evidence>
<evidence type="ECO:0000256" key="4">
    <source>
        <dbReference type="ARBA" id="ARBA00022989"/>
    </source>
</evidence>
<accession>A0A1H6YDZ3</accession>
<feature type="transmembrane region" description="Helical" evidence="6">
    <location>
        <begin position="141"/>
        <end position="165"/>
    </location>
</feature>
<feature type="transmembrane region" description="Helical" evidence="6">
    <location>
        <begin position="51"/>
        <end position="68"/>
    </location>
</feature>
<dbReference type="PANTHER" id="PTHR34857">
    <property type="entry name" value="SLL0384 PROTEIN"/>
    <property type="match status" value="1"/>
</dbReference>
<evidence type="ECO:0000256" key="6">
    <source>
        <dbReference type="SAM" id="Phobius"/>
    </source>
</evidence>
<dbReference type="eggNOG" id="COG0619">
    <property type="taxonomic scope" value="Bacteria"/>
</dbReference>
<evidence type="ECO:0000313" key="8">
    <source>
        <dbReference type="Proteomes" id="UP000183028"/>
    </source>
</evidence>
<feature type="transmembrane region" description="Helical" evidence="6">
    <location>
        <begin position="238"/>
        <end position="255"/>
    </location>
</feature>
<comment type="subcellular location">
    <subcellularLocation>
        <location evidence="1">Cell membrane</location>
        <topology evidence="1">Multi-pass membrane protein</topology>
    </subcellularLocation>
</comment>
<protein>
    <submittedName>
        <fullName evidence="7">Cobalt/nickel transport system permease protein</fullName>
    </submittedName>
</protein>
<feature type="transmembrane region" description="Helical" evidence="6">
    <location>
        <begin position="80"/>
        <end position="104"/>
    </location>
</feature>
<dbReference type="PANTHER" id="PTHR34857:SF2">
    <property type="entry name" value="SLL0384 PROTEIN"/>
    <property type="match status" value="1"/>
</dbReference>
<dbReference type="InterPro" id="IPR012809">
    <property type="entry name" value="ECF_CbiQ"/>
</dbReference>
<dbReference type="InterPro" id="IPR051611">
    <property type="entry name" value="ECF_transporter_component"/>
</dbReference>